<name>A0ABW2KV69_9PROT</name>
<keyword evidence="4" id="KW-1185">Reference proteome</keyword>
<comment type="caution">
    <text evidence="3">The sequence shown here is derived from an EMBL/GenBank/DDBJ whole genome shotgun (WGS) entry which is preliminary data.</text>
</comment>
<evidence type="ECO:0000256" key="1">
    <source>
        <dbReference type="SAM" id="MobiDB-lite"/>
    </source>
</evidence>
<keyword evidence="2" id="KW-1133">Transmembrane helix</keyword>
<accession>A0ABW2KV69</accession>
<gene>
    <name evidence="3" type="ORF">ACFQPS_08080</name>
</gene>
<dbReference type="EMBL" id="JBHTCM010000009">
    <property type="protein sequence ID" value="MFC7333118.1"/>
    <property type="molecule type" value="Genomic_DNA"/>
</dbReference>
<dbReference type="InterPro" id="IPR011744">
    <property type="entry name" value="ATPase_gene1"/>
</dbReference>
<dbReference type="RefSeq" id="WP_377357986.1">
    <property type="nucleotide sequence ID" value="NZ_JBHTCM010000009.1"/>
</dbReference>
<protein>
    <submittedName>
        <fullName evidence="3">AtpZ/AtpI family protein</fullName>
    </submittedName>
</protein>
<evidence type="ECO:0000256" key="2">
    <source>
        <dbReference type="SAM" id="Phobius"/>
    </source>
</evidence>
<feature type="transmembrane region" description="Helical" evidence="2">
    <location>
        <begin position="69"/>
        <end position="88"/>
    </location>
</feature>
<dbReference type="InterPro" id="IPR032820">
    <property type="entry name" value="ATPase_put"/>
</dbReference>
<proteinExistence type="predicted"/>
<evidence type="ECO:0000313" key="3">
    <source>
        <dbReference type="EMBL" id="MFC7333118.1"/>
    </source>
</evidence>
<keyword evidence="2" id="KW-0812">Transmembrane</keyword>
<feature type="compositionally biased region" description="Basic and acidic residues" evidence="1">
    <location>
        <begin position="8"/>
        <end position="29"/>
    </location>
</feature>
<reference evidence="4" key="1">
    <citation type="journal article" date="2019" name="Int. J. Syst. Evol. Microbiol.">
        <title>The Global Catalogue of Microorganisms (GCM) 10K type strain sequencing project: providing services to taxonomists for standard genome sequencing and annotation.</title>
        <authorList>
            <consortium name="The Broad Institute Genomics Platform"/>
            <consortium name="The Broad Institute Genome Sequencing Center for Infectious Disease"/>
            <person name="Wu L."/>
            <person name="Ma J."/>
        </authorList>
    </citation>
    <scope>NUCLEOTIDE SEQUENCE [LARGE SCALE GENOMIC DNA]</scope>
    <source>
        <strain evidence="4">CGMCC 1.16275</strain>
    </source>
</reference>
<sequence>MSGPDGNHGNEHLSNDVRRRRDRRERWQREGERPLGRNLALVGSLGWAIVLPGVGGLFLGRWLDGGVGAFWTISLLVGGLGAGCWMAWERIRQEER</sequence>
<evidence type="ECO:0000313" key="4">
    <source>
        <dbReference type="Proteomes" id="UP001596456"/>
    </source>
</evidence>
<dbReference type="Proteomes" id="UP001596456">
    <property type="component" value="Unassembled WGS sequence"/>
</dbReference>
<keyword evidence="2" id="KW-0472">Membrane</keyword>
<feature type="transmembrane region" description="Helical" evidence="2">
    <location>
        <begin position="39"/>
        <end position="63"/>
    </location>
</feature>
<dbReference type="NCBIfam" id="TIGR02230">
    <property type="entry name" value="ATPase_gene1"/>
    <property type="match status" value="1"/>
</dbReference>
<organism evidence="3 4">
    <name type="scientific">Rhodocista pekingensis</name>
    <dbReference type="NCBI Taxonomy" id="201185"/>
    <lineage>
        <taxon>Bacteria</taxon>
        <taxon>Pseudomonadati</taxon>
        <taxon>Pseudomonadota</taxon>
        <taxon>Alphaproteobacteria</taxon>
        <taxon>Rhodospirillales</taxon>
        <taxon>Azospirillaceae</taxon>
        <taxon>Rhodocista</taxon>
    </lineage>
</organism>
<feature type="region of interest" description="Disordered" evidence="1">
    <location>
        <begin position="1"/>
        <end position="29"/>
    </location>
</feature>
<dbReference type="Pfam" id="PF09527">
    <property type="entry name" value="ATPase_gene1"/>
    <property type="match status" value="1"/>
</dbReference>